<evidence type="ECO:0000259" key="14">
    <source>
        <dbReference type="Pfam" id="PF12894"/>
    </source>
</evidence>
<proteinExistence type="inferred from homology"/>
<dbReference type="Pfam" id="PF02932">
    <property type="entry name" value="Neur_chan_memb"/>
    <property type="match status" value="1"/>
</dbReference>
<keyword evidence="4" id="KW-1003">Cell membrane</keyword>
<dbReference type="InterPro" id="IPR006029">
    <property type="entry name" value="Neurotrans-gated_channel_TM"/>
</dbReference>
<evidence type="ECO:0000256" key="6">
    <source>
        <dbReference type="ARBA" id="ARBA00022729"/>
    </source>
</evidence>
<evidence type="ECO:0000256" key="4">
    <source>
        <dbReference type="ARBA" id="ARBA00022475"/>
    </source>
</evidence>
<dbReference type="PANTHER" id="PTHR18945">
    <property type="entry name" value="NEUROTRANSMITTER GATED ION CHANNEL"/>
    <property type="match status" value="1"/>
</dbReference>
<dbReference type="InterPro" id="IPR024977">
    <property type="entry name" value="Apc4-like_WD40_dom"/>
</dbReference>
<evidence type="ECO:0000256" key="1">
    <source>
        <dbReference type="ARBA" id="ARBA00004141"/>
    </source>
</evidence>
<protein>
    <recommendedName>
        <fullName evidence="17">Neurotransmitter-gated ion-channel ligand-binding domain-containing protein</fullName>
    </recommendedName>
</protein>
<gene>
    <name evidence="15" type="ORF">QR680_007284</name>
</gene>
<evidence type="ECO:0008006" key="17">
    <source>
        <dbReference type="Google" id="ProtNLM"/>
    </source>
</evidence>
<feature type="domain" description="Neurotransmitter-gated ion-channel ligand-binding" evidence="12">
    <location>
        <begin position="97"/>
        <end position="305"/>
    </location>
</feature>
<dbReference type="SUPFAM" id="SSF90112">
    <property type="entry name" value="Neurotransmitter-gated ion-channel transmembrane pore"/>
    <property type="match status" value="1"/>
</dbReference>
<sequence>MHALRRLLQSLAYLPVDYYNPISACVVYFCDSPPLGVTSWRHAPSWIIAMYILKAIIVVFCLRQRVFGFRAFDDAIVERSSGDPAALRKRRNCTTDTAIIDKLLNGTGYNKYRIPEETGVDVAVEFWLQAITSINEITNDFEMDIYINENWVDPSLNFEHLSPCKDNLSLNHQVLDRLWTPNSCFINSKIAQIHDSPFRNVFLMLYPNGTVWVNYRVRVKGPCSMDLSNFPMDVQTCHLVYESFNYNNQEVRMRWNPFNPNPVYATGPILLPDFDLIKIAPTLVVEPYPAGMWDELHVKLTFERRYVWYFMQAYVPTYLTIFISWVSFSLGSKAIPARTMLGVNALLAMIFQFGNIMRNLPRVSYVKAIDVWMLGSMTFIFSSLIELAIVGFKVKDDGGPRKRPVICKKGLERQDSSPKGLCRYENRFMFPVDKLELSWKPGRSRSWSPDEIDKVSSVAFPTFFALFNIVYWSYYGRMSEQQMCAKPTPTFVHRGFESGTTCSSIVAGDVLLVGTGEGRCSAFSATTHVRLFTVFEDKEKRAIVSCGEVGRQIFVHVRGYGVLVGVLRGNHFEQEKTISTDHYGFCRVIACGEKLVVPDYKNEQHFVRIVDSTNDVRIGPLNSTNSDGTALPAPMAATALNEECSCIVLGMEDGRIRVFDVISRKEVFSISAFADSIFGLSFDFSSRTLAVSSVESPIRLFRCDQQGILEASRDIAYPEWSKGCSTLAFSPGGKLLSAGFWNGFVRIYSMKTAKMLCSMDYHEQIVNVITWTTRNEGTPLLVCSQDGNLTIWGMYKDMKTV</sequence>
<evidence type="ECO:0000259" key="12">
    <source>
        <dbReference type="Pfam" id="PF02931"/>
    </source>
</evidence>
<dbReference type="Proteomes" id="UP001175271">
    <property type="component" value="Unassembled WGS sequence"/>
</dbReference>
<evidence type="ECO:0000313" key="15">
    <source>
        <dbReference type="EMBL" id="KAK0414372.1"/>
    </source>
</evidence>
<name>A0AA39I0S0_9BILA</name>
<dbReference type="GO" id="GO:0005230">
    <property type="term" value="F:extracellular ligand-gated monoatomic ion channel activity"/>
    <property type="evidence" value="ECO:0007669"/>
    <property type="project" value="InterPro"/>
</dbReference>
<dbReference type="InterPro" id="IPR018000">
    <property type="entry name" value="Neurotransmitter_ion_chnl_CS"/>
</dbReference>
<comment type="similarity">
    <text evidence="11">Belongs to the ligand-gated ion channel (TC 1.A.9) family.</text>
</comment>
<organism evidence="15 16">
    <name type="scientific">Steinernema hermaphroditum</name>
    <dbReference type="NCBI Taxonomy" id="289476"/>
    <lineage>
        <taxon>Eukaryota</taxon>
        <taxon>Metazoa</taxon>
        <taxon>Ecdysozoa</taxon>
        <taxon>Nematoda</taxon>
        <taxon>Chromadorea</taxon>
        <taxon>Rhabditida</taxon>
        <taxon>Tylenchina</taxon>
        <taxon>Panagrolaimomorpha</taxon>
        <taxon>Strongyloidoidea</taxon>
        <taxon>Steinernematidae</taxon>
        <taxon>Steinernema</taxon>
    </lineage>
</organism>
<keyword evidence="16" id="KW-1185">Reference proteome</keyword>
<dbReference type="Gene3D" id="2.70.170.10">
    <property type="entry name" value="Neurotransmitter-gated ion-channel ligand-binding domain"/>
    <property type="match status" value="1"/>
</dbReference>
<keyword evidence="5 11" id="KW-0812">Transmembrane</keyword>
<dbReference type="Pfam" id="PF12894">
    <property type="entry name" value="ANAPC4_WD40"/>
    <property type="match status" value="1"/>
</dbReference>
<dbReference type="GO" id="GO:0004888">
    <property type="term" value="F:transmembrane signaling receptor activity"/>
    <property type="evidence" value="ECO:0007669"/>
    <property type="project" value="InterPro"/>
</dbReference>
<evidence type="ECO:0000256" key="9">
    <source>
        <dbReference type="ARBA" id="ARBA00023136"/>
    </source>
</evidence>
<dbReference type="InterPro" id="IPR015943">
    <property type="entry name" value="WD40/YVTN_repeat-like_dom_sf"/>
</dbReference>
<dbReference type="InterPro" id="IPR011047">
    <property type="entry name" value="Quinoprotein_ADH-like_sf"/>
</dbReference>
<feature type="transmembrane region" description="Helical" evidence="11">
    <location>
        <begin position="306"/>
        <end position="328"/>
    </location>
</feature>
<dbReference type="PROSITE" id="PS00236">
    <property type="entry name" value="NEUROTR_ION_CHANNEL"/>
    <property type="match status" value="1"/>
</dbReference>
<dbReference type="InterPro" id="IPR036719">
    <property type="entry name" value="Neuro-gated_channel_TM_sf"/>
</dbReference>
<dbReference type="AlphaFoldDB" id="A0AA39I0S0"/>
<keyword evidence="6" id="KW-0732">Signal</keyword>
<keyword evidence="10 11" id="KW-0407">Ion channel</keyword>
<evidence type="ECO:0000256" key="8">
    <source>
        <dbReference type="ARBA" id="ARBA00023065"/>
    </source>
</evidence>
<evidence type="ECO:0000256" key="7">
    <source>
        <dbReference type="ARBA" id="ARBA00022989"/>
    </source>
</evidence>
<dbReference type="PRINTS" id="PR00252">
    <property type="entry name" value="NRIONCHANNEL"/>
</dbReference>
<dbReference type="EMBL" id="JAUCMV010000003">
    <property type="protein sequence ID" value="KAK0414372.1"/>
    <property type="molecule type" value="Genomic_DNA"/>
</dbReference>
<evidence type="ECO:0000313" key="16">
    <source>
        <dbReference type="Proteomes" id="UP001175271"/>
    </source>
</evidence>
<comment type="caution">
    <text evidence="15">The sequence shown here is derived from an EMBL/GenBank/DDBJ whole genome shotgun (WGS) entry which is preliminary data.</text>
</comment>
<dbReference type="Pfam" id="PF02931">
    <property type="entry name" value="Neur_chan_LBD"/>
    <property type="match status" value="1"/>
</dbReference>
<keyword evidence="7 11" id="KW-1133">Transmembrane helix</keyword>
<dbReference type="CDD" id="cd18990">
    <property type="entry name" value="LGIC_ECD_GABAAR"/>
    <property type="match status" value="1"/>
</dbReference>
<feature type="transmembrane region" description="Helical" evidence="11">
    <location>
        <begin position="455"/>
        <end position="474"/>
    </location>
</feature>
<dbReference type="InterPro" id="IPR036734">
    <property type="entry name" value="Neur_chan_lig-bd_sf"/>
</dbReference>
<keyword evidence="8 11" id="KW-0406">Ion transport</keyword>
<dbReference type="InterPro" id="IPR006028">
    <property type="entry name" value="GABAA/Glycine_rcpt"/>
</dbReference>
<dbReference type="InterPro" id="IPR038050">
    <property type="entry name" value="Neuro_actylchol_rec"/>
</dbReference>
<comment type="subcellular location">
    <subcellularLocation>
        <location evidence="2">Cell membrane</location>
    </subcellularLocation>
    <subcellularLocation>
        <location evidence="1">Membrane</location>
        <topology evidence="1">Multi-pass membrane protein</topology>
    </subcellularLocation>
</comment>
<evidence type="ECO:0000259" key="13">
    <source>
        <dbReference type="Pfam" id="PF02932"/>
    </source>
</evidence>
<dbReference type="CDD" id="cd19049">
    <property type="entry name" value="LGIC_TM_anion"/>
    <property type="match status" value="1"/>
</dbReference>
<dbReference type="InterPro" id="IPR006202">
    <property type="entry name" value="Neur_chan_lig-bd"/>
</dbReference>
<dbReference type="SUPFAM" id="SSF63712">
    <property type="entry name" value="Nicotinic receptor ligand binding domain-like"/>
    <property type="match status" value="1"/>
</dbReference>
<feature type="transmembrane region" description="Helical" evidence="11">
    <location>
        <begin position="340"/>
        <end position="357"/>
    </location>
</feature>
<evidence type="ECO:0000256" key="3">
    <source>
        <dbReference type="ARBA" id="ARBA00022448"/>
    </source>
</evidence>
<dbReference type="PRINTS" id="PR00253">
    <property type="entry name" value="GABAARECEPTR"/>
</dbReference>
<evidence type="ECO:0000256" key="11">
    <source>
        <dbReference type="RuleBase" id="RU000687"/>
    </source>
</evidence>
<dbReference type="SMART" id="SM00320">
    <property type="entry name" value="WD40"/>
    <property type="match status" value="3"/>
</dbReference>
<dbReference type="SUPFAM" id="SSF50998">
    <property type="entry name" value="Quinoprotein alcohol dehydrogenase-like"/>
    <property type="match status" value="1"/>
</dbReference>
<dbReference type="Gene3D" id="2.130.10.10">
    <property type="entry name" value="YVTN repeat-like/Quinoprotein amine dehydrogenase"/>
    <property type="match status" value="2"/>
</dbReference>
<accession>A0AA39I0S0</accession>
<feature type="transmembrane region" description="Helical" evidence="11">
    <location>
        <begin position="43"/>
        <end position="62"/>
    </location>
</feature>
<feature type="domain" description="Neurotransmitter-gated ion-channel transmembrane" evidence="13">
    <location>
        <begin position="314"/>
        <end position="392"/>
    </location>
</feature>
<feature type="transmembrane region" description="Helical" evidence="11">
    <location>
        <begin position="369"/>
        <end position="392"/>
    </location>
</feature>
<keyword evidence="3 11" id="KW-0813">Transport</keyword>
<feature type="domain" description="Anaphase-promoting complex subunit 4-like WD40" evidence="14">
    <location>
        <begin position="689"/>
        <end position="773"/>
    </location>
</feature>
<dbReference type="Gene3D" id="1.20.58.390">
    <property type="entry name" value="Neurotransmitter-gated ion-channel transmembrane domain"/>
    <property type="match status" value="1"/>
</dbReference>
<reference evidence="15" key="1">
    <citation type="submission" date="2023-06" db="EMBL/GenBank/DDBJ databases">
        <title>Genomic analysis of the entomopathogenic nematode Steinernema hermaphroditum.</title>
        <authorList>
            <person name="Schwarz E.M."/>
            <person name="Heppert J.K."/>
            <person name="Baniya A."/>
            <person name="Schwartz H.T."/>
            <person name="Tan C.-H."/>
            <person name="Antoshechkin I."/>
            <person name="Sternberg P.W."/>
            <person name="Goodrich-Blair H."/>
            <person name="Dillman A.R."/>
        </authorList>
    </citation>
    <scope>NUCLEOTIDE SEQUENCE</scope>
    <source>
        <strain evidence="15">PS9179</strain>
        <tissue evidence="15">Whole animal</tissue>
    </source>
</reference>
<dbReference type="GO" id="GO:0005886">
    <property type="term" value="C:plasma membrane"/>
    <property type="evidence" value="ECO:0007669"/>
    <property type="project" value="UniProtKB-SubCell"/>
</dbReference>
<evidence type="ECO:0000256" key="2">
    <source>
        <dbReference type="ARBA" id="ARBA00004236"/>
    </source>
</evidence>
<dbReference type="InterPro" id="IPR001680">
    <property type="entry name" value="WD40_rpt"/>
</dbReference>
<keyword evidence="9 11" id="KW-0472">Membrane</keyword>
<dbReference type="InterPro" id="IPR006201">
    <property type="entry name" value="Neur_channel"/>
</dbReference>
<evidence type="ECO:0000256" key="10">
    <source>
        <dbReference type="ARBA" id="ARBA00023303"/>
    </source>
</evidence>
<dbReference type="FunFam" id="2.70.170.10:FF:000049">
    <property type="entry name" value="Ligand-Gated ion Channel"/>
    <property type="match status" value="1"/>
</dbReference>
<evidence type="ECO:0000256" key="5">
    <source>
        <dbReference type="ARBA" id="ARBA00022692"/>
    </source>
</evidence>